<accession>A0ACC2S0S3</accession>
<evidence type="ECO:0000313" key="2">
    <source>
        <dbReference type="Proteomes" id="UP001165960"/>
    </source>
</evidence>
<gene>
    <name evidence="1" type="ORF">DSO57_1038700</name>
</gene>
<comment type="caution">
    <text evidence="1">The sequence shown here is derived from an EMBL/GenBank/DDBJ whole genome shotgun (WGS) entry which is preliminary data.</text>
</comment>
<reference evidence="1" key="1">
    <citation type="submission" date="2022-04" db="EMBL/GenBank/DDBJ databases">
        <title>Genome of the entomopathogenic fungus Entomophthora muscae.</title>
        <authorList>
            <person name="Elya C."/>
            <person name="Lovett B.R."/>
            <person name="Lee E."/>
            <person name="Macias A.M."/>
            <person name="Hajek A.E."/>
            <person name="De Bivort B.L."/>
            <person name="Kasson M.T."/>
            <person name="De Fine Licht H.H."/>
            <person name="Stajich J.E."/>
        </authorList>
    </citation>
    <scope>NUCLEOTIDE SEQUENCE</scope>
    <source>
        <strain evidence="1">Berkeley</strain>
    </source>
</reference>
<dbReference type="Proteomes" id="UP001165960">
    <property type="component" value="Unassembled WGS sequence"/>
</dbReference>
<sequence length="232" mass="25695">MAVRHVGSDNEYQQLLSSSGKKLVVVDFFATWCGPCKAVAGPYESLAQTYSKGAVFLKVDVDQLQETAKEARVTAMPTFHVYRERSLLGSVSGADISQVKSIIDKYYKEVSSFEGSGAKLGGSTSNAPTNPFYELFKPYAPVDDKAPLEEGPAKECEIQFRLWDASMKKGSFMSNSTIQELSDFVAQLPGAPSRFYLTTQFPRRVYQGDMMSRTLFQEKLTNHGQLIVSLNP</sequence>
<keyword evidence="2" id="KW-1185">Reference proteome</keyword>
<protein>
    <submittedName>
        <fullName evidence="1">Uncharacterized protein</fullName>
    </submittedName>
</protein>
<name>A0ACC2S0S3_9FUNG</name>
<organism evidence="1 2">
    <name type="scientific">Entomophthora muscae</name>
    <dbReference type="NCBI Taxonomy" id="34485"/>
    <lineage>
        <taxon>Eukaryota</taxon>
        <taxon>Fungi</taxon>
        <taxon>Fungi incertae sedis</taxon>
        <taxon>Zoopagomycota</taxon>
        <taxon>Entomophthoromycotina</taxon>
        <taxon>Entomophthoromycetes</taxon>
        <taxon>Entomophthorales</taxon>
        <taxon>Entomophthoraceae</taxon>
        <taxon>Entomophthora</taxon>
    </lineage>
</organism>
<evidence type="ECO:0000313" key="1">
    <source>
        <dbReference type="EMBL" id="KAJ9055885.1"/>
    </source>
</evidence>
<proteinExistence type="predicted"/>
<dbReference type="EMBL" id="QTSX02006199">
    <property type="protein sequence ID" value="KAJ9055885.1"/>
    <property type="molecule type" value="Genomic_DNA"/>
</dbReference>